<dbReference type="EMBL" id="UZAN01053931">
    <property type="protein sequence ID" value="VDP90205.1"/>
    <property type="molecule type" value="Genomic_DNA"/>
</dbReference>
<evidence type="ECO:0000313" key="1">
    <source>
        <dbReference type="EMBL" id="VDP90205.1"/>
    </source>
</evidence>
<proteinExistence type="predicted"/>
<sequence length="97" mass="10979">MKDSSSQFMTTQVVDIGSGLGHLPNSLAAIVIQNRPSDRLPIRIYAIDCDPALDQKARLTLERFAQDSNVNLQSRARIVRRVLFRLTEPNVTEFMHL</sequence>
<keyword evidence="2" id="KW-1185">Reference proteome</keyword>
<dbReference type="SUPFAM" id="SSF53335">
    <property type="entry name" value="S-adenosyl-L-methionine-dependent methyltransferases"/>
    <property type="match status" value="1"/>
</dbReference>
<evidence type="ECO:0000313" key="3">
    <source>
        <dbReference type="WBParaSite" id="ECPE_0001297001-mRNA-1"/>
    </source>
</evidence>
<reference evidence="3" key="1">
    <citation type="submission" date="2016-06" db="UniProtKB">
        <authorList>
            <consortium name="WormBaseParasite"/>
        </authorList>
    </citation>
    <scope>IDENTIFICATION</scope>
</reference>
<dbReference type="AlphaFoldDB" id="A0A183B147"/>
<gene>
    <name evidence="1" type="ORF">ECPE_LOCUS12933</name>
</gene>
<protein>
    <submittedName>
        <fullName evidence="3">Methyltranfer_dom domain-containing protein</fullName>
    </submittedName>
</protein>
<organism evidence="3">
    <name type="scientific">Echinostoma caproni</name>
    <dbReference type="NCBI Taxonomy" id="27848"/>
    <lineage>
        <taxon>Eukaryota</taxon>
        <taxon>Metazoa</taxon>
        <taxon>Spiralia</taxon>
        <taxon>Lophotrochozoa</taxon>
        <taxon>Platyhelminthes</taxon>
        <taxon>Trematoda</taxon>
        <taxon>Digenea</taxon>
        <taxon>Plagiorchiida</taxon>
        <taxon>Echinostomata</taxon>
        <taxon>Echinostomatoidea</taxon>
        <taxon>Echinostomatidae</taxon>
        <taxon>Echinostoma</taxon>
    </lineage>
</organism>
<dbReference type="Proteomes" id="UP000272942">
    <property type="component" value="Unassembled WGS sequence"/>
</dbReference>
<evidence type="ECO:0000313" key="2">
    <source>
        <dbReference type="Proteomes" id="UP000272942"/>
    </source>
</evidence>
<dbReference type="WBParaSite" id="ECPE_0001297001-mRNA-1">
    <property type="protein sequence ID" value="ECPE_0001297001-mRNA-1"/>
    <property type="gene ID" value="ECPE_0001297001"/>
</dbReference>
<dbReference type="InterPro" id="IPR029063">
    <property type="entry name" value="SAM-dependent_MTases_sf"/>
</dbReference>
<accession>A0A183B147</accession>
<reference evidence="1 2" key="2">
    <citation type="submission" date="2018-11" db="EMBL/GenBank/DDBJ databases">
        <authorList>
            <consortium name="Pathogen Informatics"/>
        </authorList>
    </citation>
    <scope>NUCLEOTIDE SEQUENCE [LARGE SCALE GENOMIC DNA]</scope>
    <source>
        <strain evidence="1 2">Egypt</strain>
    </source>
</reference>
<name>A0A183B147_9TREM</name>